<dbReference type="PATRIC" id="fig|762968.3.peg.1473"/>
<evidence type="ECO:0000256" key="6">
    <source>
        <dbReference type="SAM" id="Phobius"/>
    </source>
</evidence>
<feature type="transmembrane region" description="Helical" evidence="6">
    <location>
        <begin position="437"/>
        <end position="458"/>
    </location>
</feature>
<reference evidence="7 8" key="1">
    <citation type="submission" date="2011-03" db="EMBL/GenBank/DDBJ databases">
        <authorList>
            <person name="Weinstock G."/>
            <person name="Sodergren E."/>
            <person name="Clifton S."/>
            <person name="Fulton L."/>
            <person name="Fulton B."/>
            <person name="Courtney L."/>
            <person name="Fronick C."/>
            <person name="Harrison M."/>
            <person name="Strong C."/>
            <person name="Farmer C."/>
            <person name="Delahaunty K."/>
            <person name="Markovic C."/>
            <person name="Hall O."/>
            <person name="Minx P."/>
            <person name="Tomlinson C."/>
            <person name="Mitreva M."/>
            <person name="Hou S."/>
            <person name="Chen J."/>
            <person name="Wollam A."/>
            <person name="Pepin K.H."/>
            <person name="Johnson M."/>
            <person name="Bhonagiri V."/>
            <person name="Zhang X."/>
            <person name="Suruliraj S."/>
            <person name="Warren W."/>
            <person name="Chinwalla A."/>
            <person name="Mardis E.R."/>
            <person name="Wilson R.K."/>
        </authorList>
    </citation>
    <scope>NUCLEOTIDE SEQUENCE [LARGE SCALE GENOMIC DNA]</scope>
    <source>
        <strain evidence="7 8">YIT 11840</strain>
    </source>
</reference>
<dbReference type="STRING" id="762968.HMPREF9441_01648"/>
<dbReference type="GO" id="GO:0042910">
    <property type="term" value="F:xenobiotic transmembrane transporter activity"/>
    <property type="evidence" value="ECO:0007669"/>
    <property type="project" value="InterPro"/>
</dbReference>
<evidence type="ECO:0000256" key="2">
    <source>
        <dbReference type="ARBA" id="ARBA00022475"/>
    </source>
</evidence>
<evidence type="ECO:0000256" key="1">
    <source>
        <dbReference type="ARBA" id="ARBA00004651"/>
    </source>
</evidence>
<dbReference type="eggNOG" id="COG2244">
    <property type="taxonomic scope" value="Bacteria"/>
</dbReference>
<dbReference type="InterPro" id="IPR002528">
    <property type="entry name" value="MATE_fam"/>
</dbReference>
<feature type="transmembrane region" description="Helical" evidence="6">
    <location>
        <begin position="124"/>
        <end position="145"/>
    </location>
</feature>
<dbReference type="PANTHER" id="PTHR30250">
    <property type="entry name" value="PST FAMILY PREDICTED COLANIC ACID TRANSPORTER"/>
    <property type="match status" value="1"/>
</dbReference>
<evidence type="ECO:0000313" key="7">
    <source>
        <dbReference type="EMBL" id="EHH00411.1"/>
    </source>
</evidence>
<evidence type="ECO:0000313" key="8">
    <source>
        <dbReference type="Proteomes" id="UP000003598"/>
    </source>
</evidence>
<feature type="transmembrane region" description="Helical" evidence="6">
    <location>
        <begin position="157"/>
        <end position="178"/>
    </location>
</feature>
<dbReference type="GO" id="GO:0015297">
    <property type="term" value="F:antiporter activity"/>
    <property type="evidence" value="ECO:0007669"/>
    <property type="project" value="InterPro"/>
</dbReference>
<dbReference type="HOGENOM" id="CLU_040798_1_0_10"/>
<dbReference type="GO" id="GO:0005886">
    <property type="term" value="C:plasma membrane"/>
    <property type="evidence" value="ECO:0007669"/>
    <property type="project" value="UniProtKB-SubCell"/>
</dbReference>
<dbReference type="OrthoDB" id="5365632at2"/>
<accession>G5SQK8</accession>
<organism evidence="7 8">
    <name type="scientific">Paraprevotella clara YIT 11840</name>
    <dbReference type="NCBI Taxonomy" id="762968"/>
    <lineage>
        <taxon>Bacteria</taxon>
        <taxon>Pseudomonadati</taxon>
        <taxon>Bacteroidota</taxon>
        <taxon>Bacteroidia</taxon>
        <taxon>Bacteroidales</taxon>
        <taxon>Prevotellaceae</taxon>
        <taxon>Paraprevotella</taxon>
    </lineage>
</organism>
<dbReference type="InterPro" id="IPR050833">
    <property type="entry name" value="Poly_Biosynth_Transport"/>
</dbReference>
<feature type="transmembrane region" description="Helical" evidence="6">
    <location>
        <begin position="375"/>
        <end position="398"/>
    </location>
</feature>
<dbReference type="Proteomes" id="UP000003598">
    <property type="component" value="Unassembled WGS sequence"/>
</dbReference>
<feature type="transmembrane region" description="Helical" evidence="6">
    <location>
        <begin position="464"/>
        <end position="486"/>
    </location>
</feature>
<protein>
    <submittedName>
        <fullName evidence="7">MATE domain protein</fullName>
    </submittedName>
</protein>
<name>G5SQK8_9BACT</name>
<feature type="transmembrane region" description="Helical" evidence="6">
    <location>
        <begin position="404"/>
        <end position="425"/>
    </location>
</feature>
<keyword evidence="3 6" id="KW-0812">Transmembrane</keyword>
<dbReference type="AlphaFoldDB" id="G5SQK8"/>
<keyword evidence="4 6" id="KW-1133">Transmembrane helix</keyword>
<gene>
    <name evidence="7" type="ORF">HMPREF9441_01648</name>
</gene>
<evidence type="ECO:0000256" key="5">
    <source>
        <dbReference type="ARBA" id="ARBA00023136"/>
    </source>
</evidence>
<dbReference type="Pfam" id="PF01554">
    <property type="entry name" value="MatE"/>
    <property type="match status" value="1"/>
</dbReference>
<proteinExistence type="predicted"/>
<feature type="transmembrane region" description="Helical" evidence="6">
    <location>
        <begin position="311"/>
        <end position="332"/>
    </location>
</feature>
<keyword evidence="5 6" id="KW-0472">Membrane</keyword>
<comment type="subcellular location">
    <subcellularLocation>
        <location evidence="1">Cell membrane</location>
        <topology evidence="1">Multi-pass membrane protein</topology>
    </subcellularLocation>
</comment>
<dbReference type="EMBL" id="AFFY01000022">
    <property type="protein sequence ID" value="EHH00411.1"/>
    <property type="molecule type" value="Genomic_DNA"/>
</dbReference>
<dbReference type="PANTHER" id="PTHR30250:SF26">
    <property type="entry name" value="PSMA PROTEIN"/>
    <property type="match status" value="1"/>
</dbReference>
<feature type="transmembrane region" description="Helical" evidence="6">
    <location>
        <begin position="84"/>
        <end position="112"/>
    </location>
</feature>
<feature type="transmembrane region" description="Helical" evidence="6">
    <location>
        <begin position="184"/>
        <end position="202"/>
    </location>
</feature>
<feature type="transmembrane region" description="Helical" evidence="6">
    <location>
        <begin position="41"/>
        <end position="63"/>
    </location>
</feature>
<feature type="transmembrane region" description="Helical" evidence="6">
    <location>
        <begin position="338"/>
        <end position="355"/>
    </location>
</feature>
<feature type="transmembrane region" description="Helical" evidence="6">
    <location>
        <begin position="12"/>
        <end position="29"/>
    </location>
</feature>
<comment type="caution">
    <text evidence="7">The sequence shown here is derived from an EMBL/GenBank/DDBJ whole genome shotgun (WGS) entry which is preliminary data.</text>
</comment>
<sequence>MADNRKIAKNTMFLYFRMLLVMGVNLYTSRVVLQVLGFENYGLYNVVGGIVTMFTFLNGSLGAATSRYITFELGKRDFERLNKVFNTALIIHVIIALLIILLAETVGLWFFYEKMTIPHGRLEAALWVYQISVITCFFSLTQVPYNATIIAYENMKIYAYVGIVEVLLKLSVVFLIFVSPIDKLVFYALMLCLIQIGIMFFYRIYCNRHFASCVIHIYKDRRLFKEMFSYAGSDLIGNIAVLAQGQGLNILLNMFFGPTVNAARGIAYQVQGAITQFSNNFMTAVRPQIIKLYAESRPEEMMRLVKQSSCFSFYLMWVISLPIFLETDYILTLWLGDYPEHTVCFLHLVLILCLIQTIKTPRSTVFHATGHLKFVNMVVGGILCAAFPLAYILLKIGFSPESVFYAANATMLVSEAASMIILKKYIDYSISDYIKKVYGRCLLVVITSFFITHILYQHIYNQGFLHLVLTCVLSTASSMFFVYVLGMDKTERDKVKNIITNKLKR</sequence>
<evidence type="ECO:0000256" key="3">
    <source>
        <dbReference type="ARBA" id="ARBA00022692"/>
    </source>
</evidence>
<keyword evidence="8" id="KW-1185">Reference proteome</keyword>
<evidence type="ECO:0000256" key="4">
    <source>
        <dbReference type="ARBA" id="ARBA00022989"/>
    </source>
</evidence>
<keyword evidence="2" id="KW-1003">Cell membrane</keyword>